<name>A0A852ZLP2_9ACTN</name>
<dbReference type="InterPro" id="IPR007173">
    <property type="entry name" value="ALO_C"/>
</dbReference>
<dbReference type="Gene3D" id="3.30.465.10">
    <property type="match status" value="1"/>
</dbReference>
<dbReference type="EC" id="1.1.98.3" evidence="3"/>
<reference evidence="3 4" key="1">
    <citation type="submission" date="2020-07" db="EMBL/GenBank/DDBJ databases">
        <title>Sequencing the genomes of 1000 actinobacteria strains.</title>
        <authorList>
            <person name="Klenk H.-P."/>
        </authorList>
    </citation>
    <scope>NUCLEOTIDE SEQUENCE [LARGE SCALE GENOMIC DNA]</scope>
    <source>
        <strain evidence="3 4">DSM 18448</strain>
    </source>
</reference>
<dbReference type="InterPro" id="IPR016166">
    <property type="entry name" value="FAD-bd_PCMH"/>
</dbReference>
<dbReference type="GO" id="GO:0016020">
    <property type="term" value="C:membrane"/>
    <property type="evidence" value="ECO:0007669"/>
    <property type="project" value="InterPro"/>
</dbReference>
<dbReference type="InterPro" id="IPR016171">
    <property type="entry name" value="Vanillyl_alc_oxidase_C-sub2"/>
</dbReference>
<dbReference type="InterPro" id="IPR006094">
    <property type="entry name" value="Oxid_FAD_bind_N"/>
</dbReference>
<keyword evidence="1 3" id="KW-0560">Oxidoreductase</keyword>
<gene>
    <name evidence="3" type="ORF">F4554_005683</name>
</gene>
<dbReference type="GO" id="GO:0071949">
    <property type="term" value="F:FAD binding"/>
    <property type="evidence" value="ECO:0007669"/>
    <property type="project" value="InterPro"/>
</dbReference>
<protein>
    <submittedName>
        <fullName evidence="3">Decaprenylphospho-beta-D-ribofuranose 2-oxidase</fullName>
        <ecNumber evidence="3">1.1.98.3</ecNumber>
    </submittedName>
</protein>
<dbReference type="Pfam" id="PF04030">
    <property type="entry name" value="ALO"/>
    <property type="match status" value="1"/>
</dbReference>
<dbReference type="InterPro" id="IPR036318">
    <property type="entry name" value="FAD-bd_PCMH-like_sf"/>
</dbReference>
<dbReference type="PROSITE" id="PS51387">
    <property type="entry name" value="FAD_PCMH"/>
    <property type="match status" value="1"/>
</dbReference>
<evidence type="ECO:0000313" key="3">
    <source>
        <dbReference type="EMBL" id="NYH93045.1"/>
    </source>
</evidence>
<dbReference type="Gene3D" id="1.10.45.10">
    <property type="entry name" value="Vanillyl-alcohol Oxidase, Chain A, domain 4"/>
    <property type="match status" value="1"/>
</dbReference>
<comment type="caution">
    <text evidence="3">The sequence shown here is derived from an EMBL/GenBank/DDBJ whole genome shotgun (WGS) entry which is preliminary data.</text>
</comment>
<dbReference type="InterPro" id="IPR016169">
    <property type="entry name" value="FAD-bd_PCMH_sub2"/>
</dbReference>
<feature type="domain" description="FAD-binding PCMH-type" evidence="2">
    <location>
        <begin position="15"/>
        <end position="185"/>
    </location>
</feature>
<dbReference type="AlphaFoldDB" id="A0A852ZLP2"/>
<dbReference type="PANTHER" id="PTHR43762:SF5">
    <property type="entry name" value="FAD-BINDING PCMH-TYPE DOMAIN-CONTAINING PROTEIN"/>
    <property type="match status" value="1"/>
</dbReference>
<organism evidence="3 4">
    <name type="scientific">Actinopolymorpha rutila</name>
    <dbReference type="NCBI Taxonomy" id="446787"/>
    <lineage>
        <taxon>Bacteria</taxon>
        <taxon>Bacillati</taxon>
        <taxon>Actinomycetota</taxon>
        <taxon>Actinomycetes</taxon>
        <taxon>Propionibacteriales</taxon>
        <taxon>Actinopolymorphaceae</taxon>
        <taxon>Actinopolymorpha</taxon>
    </lineage>
</organism>
<dbReference type="InterPro" id="IPR010031">
    <property type="entry name" value="FAD_lactone_oxidase-like"/>
</dbReference>
<accession>A0A852ZLP2</accession>
<evidence type="ECO:0000259" key="2">
    <source>
        <dbReference type="PROSITE" id="PS51387"/>
    </source>
</evidence>
<evidence type="ECO:0000256" key="1">
    <source>
        <dbReference type="ARBA" id="ARBA00023002"/>
    </source>
</evidence>
<dbReference type="GO" id="GO:0003885">
    <property type="term" value="F:D-arabinono-1,4-lactone oxidase activity"/>
    <property type="evidence" value="ECO:0007669"/>
    <property type="project" value="InterPro"/>
</dbReference>
<dbReference type="PANTHER" id="PTHR43762">
    <property type="entry name" value="L-GULONOLACTONE OXIDASE"/>
    <property type="match status" value="1"/>
</dbReference>
<keyword evidence="4" id="KW-1185">Reference proteome</keyword>
<dbReference type="EMBL" id="JACBZH010000001">
    <property type="protein sequence ID" value="NYH93045.1"/>
    <property type="molecule type" value="Genomic_DNA"/>
</dbReference>
<sequence length="452" mass="48431">MRSEEPRLLTGWGRTSPTAARVLRPRSAEEVAAALADPPGRGVIARGLGRSYGDAAQDAGGLVLDCTGLAPSRTIDAEHGIVSASAGLSLDQLMRDLLPLGWFVPVTPGTRHVTVGGAVAADVHGKNHHVDGSFGSALVDLTLALPGGKLVVVTPENDPELFWATVGGMGLTGVVTAATFRCLPVRTSRMVVDTERAADLDEALAVMAGTDDRYHYTVAWIDLLARGAATGRSVLTRGSHADPDLLGRSAARDPLGFAPRSPLAAPPWVPSGLLNRASVRAFNELWFRKAPRERRGEVTSIPSFFHPLDGVRGWNRLYGRHGFVQYQLVVPFGAEDTLRSVVRDLSQAGVASFLAVLKRFGPGNPAPMSFPMPGWTLALDIPLGDRRLPDMLRDLDLRVVGAGGRVYLAKDSTLRTDLLPAMYPRLPAWRAVRARVDPDGVLRSDLARRLGL</sequence>
<dbReference type="SUPFAM" id="SSF56176">
    <property type="entry name" value="FAD-binding/transporter-associated domain-like"/>
    <property type="match status" value="1"/>
</dbReference>
<dbReference type="RefSeq" id="WP_179790537.1">
    <property type="nucleotide sequence ID" value="NZ_BAAARR010000031.1"/>
</dbReference>
<proteinExistence type="predicted"/>
<evidence type="ECO:0000313" key="4">
    <source>
        <dbReference type="Proteomes" id="UP000579605"/>
    </source>
</evidence>
<dbReference type="Pfam" id="PF01565">
    <property type="entry name" value="FAD_binding_4"/>
    <property type="match status" value="1"/>
</dbReference>
<dbReference type="Proteomes" id="UP000579605">
    <property type="component" value="Unassembled WGS sequence"/>
</dbReference>